<proteinExistence type="predicted"/>
<evidence type="ECO:0000256" key="1">
    <source>
        <dbReference type="SAM" id="Coils"/>
    </source>
</evidence>
<keyword evidence="3" id="KW-1185">Reference proteome</keyword>
<name>A0A444JE80_9BACT</name>
<accession>A0A444JE80</accession>
<keyword evidence="1" id="KW-0175">Coiled coil</keyword>
<organism evidence="2 3">
    <name type="scientific">Candidatus Electrothrix marina</name>
    <dbReference type="NCBI Taxonomy" id="1859130"/>
    <lineage>
        <taxon>Bacteria</taxon>
        <taxon>Pseudomonadati</taxon>
        <taxon>Thermodesulfobacteriota</taxon>
        <taxon>Desulfobulbia</taxon>
        <taxon>Desulfobulbales</taxon>
        <taxon>Desulfobulbaceae</taxon>
        <taxon>Candidatus Electrothrix</taxon>
    </lineage>
</organism>
<sequence length="88" mass="10490">MGTEKLLDKLTNLLNAKRRKQIKQHDSLKKLLKKLKKRQEKHKKLLAAKKDPEGRKRIERTLKVIYTQRKKGIKLYKDITDDLKGKNK</sequence>
<comment type="caution">
    <text evidence="2">The sequence shown here is derived from an EMBL/GenBank/DDBJ whole genome shotgun (WGS) entry which is preliminary data.</text>
</comment>
<evidence type="ECO:0000313" key="3">
    <source>
        <dbReference type="Proteomes" id="UP000288892"/>
    </source>
</evidence>
<dbReference type="Proteomes" id="UP000288892">
    <property type="component" value="Unassembled WGS sequence"/>
</dbReference>
<evidence type="ECO:0000313" key="2">
    <source>
        <dbReference type="EMBL" id="RWX51328.1"/>
    </source>
</evidence>
<protein>
    <submittedName>
        <fullName evidence="2">Uncharacterized protein</fullName>
    </submittedName>
</protein>
<gene>
    <name evidence="2" type="ORF">VU01_11594</name>
</gene>
<feature type="coiled-coil region" evidence="1">
    <location>
        <begin position="18"/>
        <end position="48"/>
    </location>
</feature>
<dbReference type="EMBL" id="MTKS01000159">
    <property type="protein sequence ID" value="RWX51328.1"/>
    <property type="molecule type" value="Genomic_DNA"/>
</dbReference>
<reference evidence="2 3" key="1">
    <citation type="submission" date="2017-01" db="EMBL/GenBank/DDBJ databases">
        <title>The cable genome- insights into the physiology and evolution of filamentous bacteria capable of sulfide oxidation via long distance electron transfer.</title>
        <authorList>
            <person name="Schreiber L."/>
            <person name="Bjerg J.T."/>
            <person name="Boggild A."/>
            <person name="Van De Vossenberg J."/>
            <person name="Meysman F."/>
            <person name="Nielsen L.P."/>
            <person name="Schramm A."/>
            <person name="Kjeldsen K.U."/>
        </authorList>
    </citation>
    <scope>NUCLEOTIDE SEQUENCE [LARGE SCALE GENOMIC DNA]</scope>
    <source>
        <strain evidence="2">A5</strain>
    </source>
</reference>
<dbReference type="AlphaFoldDB" id="A0A444JE80"/>